<dbReference type="InterPro" id="IPR027417">
    <property type="entry name" value="P-loop_NTPase"/>
</dbReference>
<dbReference type="GO" id="GO:0005829">
    <property type="term" value="C:cytosol"/>
    <property type="evidence" value="ECO:0007669"/>
    <property type="project" value="TreeGrafter"/>
</dbReference>
<dbReference type="GO" id="GO:0005524">
    <property type="term" value="F:ATP binding"/>
    <property type="evidence" value="ECO:0007669"/>
    <property type="project" value="UniProtKB-UniRule"/>
</dbReference>
<name>A0A951QAC2_9CYAN</name>
<feature type="binding site" evidence="9">
    <location>
        <begin position="17"/>
        <end position="22"/>
    </location>
    <ligand>
        <name>ATP</name>
        <dbReference type="ChEBI" id="CHEBI:30616"/>
    </ligand>
</feature>
<evidence type="ECO:0000256" key="7">
    <source>
        <dbReference type="ARBA" id="ARBA00022842"/>
    </source>
</evidence>
<comment type="caution">
    <text evidence="10">The sequence shown here is derived from an EMBL/GenBank/DDBJ whole genome shotgun (WGS) entry which is preliminary data.</text>
</comment>
<keyword evidence="2 9" id="KW-0436">Ligase</keyword>
<comment type="cofactor">
    <cofactor evidence="9">
        <name>Mg(2+)</name>
        <dbReference type="ChEBI" id="CHEBI:18420"/>
    </cofactor>
</comment>
<feature type="binding site" evidence="9">
    <location>
        <position position="48"/>
    </location>
    <ligand>
        <name>Mg(2+)</name>
        <dbReference type="ChEBI" id="CHEBI:18420"/>
    </ligand>
</feature>
<accession>A0A951QAC2</accession>
<evidence type="ECO:0000256" key="6">
    <source>
        <dbReference type="ARBA" id="ARBA00022840"/>
    </source>
</evidence>
<proteinExistence type="inferred from homology"/>
<feature type="binding site" evidence="9">
    <location>
        <position position="41"/>
    </location>
    <ligand>
        <name>substrate</name>
    </ligand>
</feature>
<dbReference type="SUPFAM" id="SSF52540">
    <property type="entry name" value="P-loop containing nucleoside triphosphate hydrolases"/>
    <property type="match status" value="1"/>
</dbReference>
<evidence type="ECO:0000256" key="5">
    <source>
        <dbReference type="ARBA" id="ARBA00022756"/>
    </source>
</evidence>
<comment type="similarity">
    <text evidence="9">Belongs to the dethiobiotin synthetase family.</text>
</comment>
<dbReference type="CDD" id="cd03109">
    <property type="entry name" value="DTBS"/>
    <property type="match status" value="1"/>
</dbReference>
<reference evidence="10" key="2">
    <citation type="journal article" date="2022" name="Microbiol. Resour. Announc.">
        <title>Metagenome Sequencing to Explore Phylogenomics of Terrestrial Cyanobacteria.</title>
        <authorList>
            <person name="Ward R.D."/>
            <person name="Stajich J.E."/>
            <person name="Johansen J.R."/>
            <person name="Huntemann M."/>
            <person name="Clum A."/>
            <person name="Foster B."/>
            <person name="Foster B."/>
            <person name="Roux S."/>
            <person name="Palaniappan K."/>
            <person name="Varghese N."/>
            <person name="Mukherjee S."/>
            <person name="Reddy T.B.K."/>
            <person name="Daum C."/>
            <person name="Copeland A."/>
            <person name="Chen I.A."/>
            <person name="Ivanova N.N."/>
            <person name="Kyrpides N.C."/>
            <person name="Shapiro N."/>
            <person name="Eloe-Fadrosh E.A."/>
            <person name="Pietrasiak N."/>
        </authorList>
    </citation>
    <scope>NUCLEOTIDE SEQUENCE</scope>
    <source>
        <strain evidence="10">UHER 2000/2452</strain>
    </source>
</reference>
<feature type="binding site" evidence="9">
    <location>
        <begin position="106"/>
        <end position="109"/>
    </location>
    <ligand>
        <name>ATP</name>
        <dbReference type="ChEBI" id="CHEBI:30616"/>
    </ligand>
</feature>
<dbReference type="Pfam" id="PF13500">
    <property type="entry name" value="AAA_26"/>
    <property type="match status" value="1"/>
</dbReference>
<comment type="function">
    <text evidence="9">Catalyzes a mechanistically unusual reaction, the ATP-dependent insertion of CO2 between the N7 and N8 nitrogen atoms of 7,8-diaminopelargonic acid (DAPA, also called 7,8-diammoniononanoate) to form a ureido ring.</text>
</comment>
<evidence type="ECO:0000313" key="10">
    <source>
        <dbReference type="EMBL" id="MBW4659637.1"/>
    </source>
</evidence>
<dbReference type="Gene3D" id="3.40.50.300">
    <property type="entry name" value="P-loop containing nucleotide triphosphate hydrolases"/>
    <property type="match status" value="1"/>
</dbReference>
<dbReference type="InterPro" id="IPR004472">
    <property type="entry name" value="DTB_synth_BioD"/>
</dbReference>
<reference evidence="10" key="1">
    <citation type="submission" date="2021-05" db="EMBL/GenBank/DDBJ databases">
        <authorList>
            <person name="Pietrasiak N."/>
            <person name="Ward R."/>
            <person name="Stajich J.E."/>
            <person name="Kurbessoian T."/>
        </authorList>
    </citation>
    <scope>NUCLEOTIDE SEQUENCE</scope>
    <source>
        <strain evidence="10">UHER 2000/2452</strain>
    </source>
</reference>
<keyword evidence="4 9" id="KW-0547">Nucleotide-binding</keyword>
<feature type="binding site" evidence="9">
    <location>
        <position position="21"/>
    </location>
    <ligand>
        <name>Mg(2+)</name>
        <dbReference type="ChEBI" id="CHEBI:18420"/>
    </ligand>
</feature>
<organism evidence="10 11">
    <name type="scientific">Drouetiella hepatica Uher 2000/2452</name>
    <dbReference type="NCBI Taxonomy" id="904376"/>
    <lineage>
        <taxon>Bacteria</taxon>
        <taxon>Bacillati</taxon>
        <taxon>Cyanobacteriota</taxon>
        <taxon>Cyanophyceae</taxon>
        <taxon>Oculatellales</taxon>
        <taxon>Oculatellaceae</taxon>
        <taxon>Drouetiella</taxon>
    </lineage>
</organism>
<comment type="catalytic activity">
    <reaction evidence="8">
        <text>(7R,8S)-8-amino-7-(carboxyamino)nonanoate + ATP = (4R,5S)-dethiobiotin + ADP + phosphate + H(+)</text>
        <dbReference type="Rhea" id="RHEA:63684"/>
        <dbReference type="ChEBI" id="CHEBI:15378"/>
        <dbReference type="ChEBI" id="CHEBI:30616"/>
        <dbReference type="ChEBI" id="CHEBI:43474"/>
        <dbReference type="ChEBI" id="CHEBI:149470"/>
        <dbReference type="ChEBI" id="CHEBI:149473"/>
        <dbReference type="ChEBI" id="CHEBI:456216"/>
    </reaction>
</comment>
<feature type="binding site" evidence="9">
    <location>
        <position position="106"/>
    </location>
    <ligand>
        <name>Mg(2+)</name>
        <dbReference type="ChEBI" id="CHEBI:18420"/>
    </ligand>
</feature>
<gene>
    <name evidence="9 10" type="primary">bioD</name>
    <name evidence="10" type="ORF">KME15_13255</name>
</gene>
<keyword evidence="1 9" id="KW-0963">Cytoplasm</keyword>
<keyword evidence="6 9" id="KW-0067">ATP-binding</keyword>
<comment type="subcellular location">
    <subcellularLocation>
        <location evidence="9">Cytoplasm</location>
    </subcellularLocation>
</comment>
<evidence type="ECO:0000313" key="11">
    <source>
        <dbReference type="Proteomes" id="UP000757435"/>
    </source>
</evidence>
<keyword evidence="3 9" id="KW-0479">Metal-binding</keyword>
<dbReference type="HAMAP" id="MF_00336">
    <property type="entry name" value="BioD"/>
    <property type="match status" value="1"/>
</dbReference>
<dbReference type="AlphaFoldDB" id="A0A951QAC2"/>
<feature type="active site" evidence="9">
    <location>
        <position position="37"/>
    </location>
</feature>
<comment type="pathway">
    <text evidence="9">Cofactor biosynthesis; biotin biosynthesis; biotin from 7,8-diaminononanoate: step 1/2.</text>
</comment>
<evidence type="ECO:0000256" key="8">
    <source>
        <dbReference type="ARBA" id="ARBA00047386"/>
    </source>
</evidence>
<evidence type="ECO:0000256" key="4">
    <source>
        <dbReference type="ARBA" id="ARBA00022741"/>
    </source>
</evidence>
<evidence type="ECO:0000256" key="2">
    <source>
        <dbReference type="ARBA" id="ARBA00022598"/>
    </source>
</evidence>
<sequence length="215" mass="23581">MNSLFPKQFFVTGTDTNVGKTVVSAMLTLGLGAAYWKPIQSGLEPITDTHYIQKATQLDSFHFLPERFLLPEPLSPHASAAIAKIQINLSDFQLPTTYEKPHLIVEGAGGLLVPLNQQDLMINLIQKLSLPVCLVARSSLGTINHTLLSIQALRQAEIPILGVIINGAKNQINREAIAHYGKVPILGELDVLNEINPATLKRSFHEMFADFCHAP</sequence>
<keyword evidence="7 9" id="KW-0460">Magnesium</keyword>
<evidence type="ECO:0000256" key="1">
    <source>
        <dbReference type="ARBA" id="ARBA00022490"/>
    </source>
</evidence>
<dbReference type="NCBIfam" id="TIGR00347">
    <property type="entry name" value="bioD"/>
    <property type="match status" value="1"/>
</dbReference>
<dbReference type="GO" id="GO:0009102">
    <property type="term" value="P:biotin biosynthetic process"/>
    <property type="evidence" value="ECO:0007669"/>
    <property type="project" value="UniProtKB-UniRule"/>
</dbReference>
<evidence type="ECO:0000256" key="3">
    <source>
        <dbReference type="ARBA" id="ARBA00022723"/>
    </source>
</evidence>
<dbReference type="GO" id="GO:0000287">
    <property type="term" value="F:magnesium ion binding"/>
    <property type="evidence" value="ECO:0007669"/>
    <property type="project" value="UniProtKB-UniRule"/>
</dbReference>
<keyword evidence="5 9" id="KW-0093">Biotin biosynthesis</keyword>
<dbReference type="EMBL" id="JAHHHD010000013">
    <property type="protein sequence ID" value="MBW4659637.1"/>
    <property type="molecule type" value="Genomic_DNA"/>
</dbReference>
<dbReference type="GO" id="GO:0004141">
    <property type="term" value="F:dethiobiotin synthase activity"/>
    <property type="evidence" value="ECO:0007669"/>
    <property type="project" value="UniProtKB-UniRule"/>
</dbReference>
<feature type="binding site" evidence="9">
    <location>
        <position position="48"/>
    </location>
    <ligand>
        <name>ATP</name>
        <dbReference type="ChEBI" id="CHEBI:30616"/>
    </ligand>
</feature>
<protein>
    <recommendedName>
        <fullName evidence="9">ATP-dependent dethiobiotin synthetase BioD</fullName>
        <ecNumber evidence="9">6.3.3.3</ecNumber>
    </recommendedName>
    <alternativeName>
        <fullName evidence="9">DTB synthetase</fullName>
        <shortName evidence="9">DTBS</shortName>
    </alternativeName>
    <alternativeName>
        <fullName evidence="9">Dethiobiotin synthase</fullName>
    </alternativeName>
</protein>
<dbReference type="PIRSF" id="PIRSF006755">
    <property type="entry name" value="DTB_synth"/>
    <property type="match status" value="1"/>
</dbReference>
<comment type="caution">
    <text evidence="9">Lacks conserved residue(s) required for the propagation of feature annotation.</text>
</comment>
<comment type="subunit">
    <text evidence="9">Homodimer.</text>
</comment>
<dbReference type="Proteomes" id="UP000757435">
    <property type="component" value="Unassembled WGS sequence"/>
</dbReference>
<evidence type="ECO:0000256" key="9">
    <source>
        <dbReference type="HAMAP-Rule" id="MF_00336"/>
    </source>
</evidence>
<dbReference type="PANTHER" id="PTHR43210">
    <property type="entry name" value="DETHIOBIOTIN SYNTHETASE"/>
    <property type="match status" value="1"/>
</dbReference>
<comment type="catalytic activity">
    <reaction evidence="9">
        <text>(7R,8S)-7,8-diammoniononanoate + CO2 + ATP = (4R,5S)-dethiobiotin + ADP + phosphate + 3 H(+)</text>
        <dbReference type="Rhea" id="RHEA:15805"/>
        <dbReference type="ChEBI" id="CHEBI:15378"/>
        <dbReference type="ChEBI" id="CHEBI:16526"/>
        <dbReference type="ChEBI" id="CHEBI:30616"/>
        <dbReference type="ChEBI" id="CHEBI:43474"/>
        <dbReference type="ChEBI" id="CHEBI:149469"/>
        <dbReference type="ChEBI" id="CHEBI:149473"/>
        <dbReference type="ChEBI" id="CHEBI:456216"/>
        <dbReference type="EC" id="6.3.3.3"/>
    </reaction>
</comment>
<dbReference type="EC" id="6.3.3.3" evidence="9"/>
<dbReference type="PANTHER" id="PTHR43210:SF2">
    <property type="entry name" value="ATP-DEPENDENT DETHIOBIOTIN SYNTHETASE BIOD 2"/>
    <property type="match status" value="1"/>
</dbReference>